<dbReference type="PANTHER" id="PTHR43400">
    <property type="entry name" value="FUMARATE REDUCTASE"/>
    <property type="match status" value="1"/>
</dbReference>
<comment type="caution">
    <text evidence="6">The sequence shown here is derived from an EMBL/GenBank/DDBJ whole genome shotgun (WGS) entry which is preliminary data.</text>
</comment>
<evidence type="ECO:0000256" key="1">
    <source>
        <dbReference type="ARBA" id="ARBA00001974"/>
    </source>
</evidence>
<comment type="cofactor">
    <cofactor evidence="1">
        <name>FAD</name>
        <dbReference type="ChEBI" id="CHEBI:57692"/>
    </cofactor>
</comment>
<dbReference type="InterPro" id="IPR027477">
    <property type="entry name" value="Succ_DH/fumarate_Rdtase_cat_sf"/>
</dbReference>
<keyword evidence="2" id="KW-0285">Flavoprotein</keyword>
<dbReference type="Pfam" id="PF00890">
    <property type="entry name" value="FAD_binding_2"/>
    <property type="match status" value="1"/>
</dbReference>
<dbReference type="EMBL" id="JANBVO010000124">
    <property type="protein sequence ID" value="KAJ9129881.1"/>
    <property type="molecule type" value="Genomic_DNA"/>
</dbReference>
<keyword evidence="7" id="KW-1185">Reference proteome</keyword>
<reference evidence="6" key="1">
    <citation type="submission" date="2022-07" db="EMBL/GenBank/DDBJ databases">
        <title>Fungi with potential for degradation of polypropylene.</title>
        <authorList>
            <person name="Gostincar C."/>
        </authorList>
    </citation>
    <scope>NUCLEOTIDE SEQUENCE</scope>
    <source>
        <strain evidence="6">EXF-13308</strain>
    </source>
</reference>
<dbReference type="Proteomes" id="UP001174694">
    <property type="component" value="Unassembled WGS sequence"/>
</dbReference>
<sequence length="555" mass="61100">MERVVDVLVAGSGAAGLTAAATAASLGLEVLLIEKQDKIGGTTSYSGGIVWVPDNPISKDHGIRDSCGELYMNNAIRDSGCFDREMSQARRRAYLRNGPEMIRLLIDLGFKWATERPIYPDYHPALPGARPEGGRTLHPAIFDAASLGQWREHLIKPASSTPLIDFQDLRIASRPLSSPRDLIKVLWMLLKSKVRLLLRPGSVSMGYSLVAQLLFICTRQTGKLTIEREAELISLIPNRKEEGAKLRAIVETARGLIEVEPRCGVVLATAGFARDEELRALYLRKPSETKWSLTHPGGDSGDGLRRAMAIGGQTTMMKEAWFIPTMADPVTGRVTSALFEMSKPYCIVVDRRGRRCFSEAQPYGDIGHSMYEHEAVPSWLILDWNHRSRYMLGSLWPYLKPTAAVKAGDIFEGNTLDELARQIDVDATALRETVTRWNEMCETGEDADFRKGDDAYQRFIGDENVKPNANMGPIKVPPFYALEVWPGDAGTKGGLVTDEHARVLDEHGMVIPGLYAAGNVTASVMEESCFAAGVTLGPALTFAYIAAQHMRAQLP</sequence>
<name>A0AA38RG37_9PEZI</name>
<dbReference type="AlphaFoldDB" id="A0AA38RG37"/>
<feature type="domain" description="FAD-dependent oxidoreductase 2 FAD-binding" evidence="5">
    <location>
        <begin position="6"/>
        <end position="533"/>
    </location>
</feature>
<evidence type="ECO:0000313" key="7">
    <source>
        <dbReference type="Proteomes" id="UP001174694"/>
    </source>
</evidence>
<dbReference type="InterPro" id="IPR003953">
    <property type="entry name" value="FAD-dep_OxRdtase_2_FAD-bd"/>
</dbReference>
<gene>
    <name evidence="6" type="ORF">NKR23_g12430</name>
</gene>
<protein>
    <submittedName>
        <fullName evidence="6">FAD binding domain-containing protein</fullName>
    </submittedName>
</protein>
<evidence type="ECO:0000256" key="2">
    <source>
        <dbReference type="ARBA" id="ARBA00022630"/>
    </source>
</evidence>
<evidence type="ECO:0000313" key="6">
    <source>
        <dbReference type="EMBL" id="KAJ9129881.1"/>
    </source>
</evidence>
<organism evidence="6 7">
    <name type="scientific">Pleurostoma richardsiae</name>
    <dbReference type="NCBI Taxonomy" id="41990"/>
    <lineage>
        <taxon>Eukaryota</taxon>
        <taxon>Fungi</taxon>
        <taxon>Dikarya</taxon>
        <taxon>Ascomycota</taxon>
        <taxon>Pezizomycotina</taxon>
        <taxon>Sordariomycetes</taxon>
        <taxon>Sordariomycetidae</taxon>
        <taxon>Calosphaeriales</taxon>
        <taxon>Pleurostomataceae</taxon>
        <taxon>Pleurostoma</taxon>
    </lineage>
</organism>
<keyword evidence="4" id="KW-0560">Oxidoreductase</keyword>
<proteinExistence type="predicted"/>
<dbReference type="GO" id="GO:0008202">
    <property type="term" value="P:steroid metabolic process"/>
    <property type="evidence" value="ECO:0007669"/>
    <property type="project" value="UniProtKB-ARBA"/>
</dbReference>
<evidence type="ECO:0000256" key="3">
    <source>
        <dbReference type="ARBA" id="ARBA00022827"/>
    </source>
</evidence>
<keyword evidence="3" id="KW-0274">FAD</keyword>
<dbReference type="SUPFAM" id="SSF56425">
    <property type="entry name" value="Succinate dehydrogenase/fumarate reductase flavoprotein, catalytic domain"/>
    <property type="match status" value="1"/>
</dbReference>
<dbReference type="InterPro" id="IPR050315">
    <property type="entry name" value="FAD-oxidoreductase_2"/>
</dbReference>
<dbReference type="GO" id="GO:0016491">
    <property type="term" value="F:oxidoreductase activity"/>
    <property type="evidence" value="ECO:0007669"/>
    <property type="project" value="UniProtKB-KW"/>
</dbReference>
<dbReference type="PANTHER" id="PTHR43400:SF10">
    <property type="entry name" value="3-OXOSTEROID 1-DEHYDROGENASE"/>
    <property type="match status" value="1"/>
</dbReference>
<evidence type="ECO:0000259" key="5">
    <source>
        <dbReference type="Pfam" id="PF00890"/>
    </source>
</evidence>
<dbReference type="InterPro" id="IPR036188">
    <property type="entry name" value="FAD/NAD-bd_sf"/>
</dbReference>
<dbReference type="SUPFAM" id="SSF51905">
    <property type="entry name" value="FAD/NAD(P)-binding domain"/>
    <property type="match status" value="1"/>
</dbReference>
<accession>A0AA38RG37</accession>
<evidence type="ECO:0000256" key="4">
    <source>
        <dbReference type="ARBA" id="ARBA00023002"/>
    </source>
</evidence>
<dbReference type="Gene3D" id="3.50.50.60">
    <property type="entry name" value="FAD/NAD(P)-binding domain"/>
    <property type="match status" value="2"/>
</dbReference>